<accession>A0A2P5ANW4</accession>
<reference evidence="2" key="1">
    <citation type="submission" date="2016-06" db="EMBL/GenBank/DDBJ databases">
        <title>Parallel loss of symbiosis genes in relatives of nitrogen-fixing non-legume Parasponia.</title>
        <authorList>
            <person name="Van Velzen R."/>
            <person name="Holmer R."/>
            <person name="Bu F."/>
            <person name="Rutten L."/>
            <person name="Van Zeijl A."/>
            <person name="Liu W."/>
            <person name="Santuari L."/>
            <person name="Cao Q."/>
            <person name="Sharma T."/>
            <person name="Shen D."/>
            <person name="Roswanjaya Y."/>
            <person name="Wardhani T."/>
            <person name="Kalhor M.S."/>
            <person name="Jansen J."/>
            <person name="Van den Hoogen J."/>
            <person name="Gungor B."/>
            <person name="Hartog M."/>
            <person name="Hontelez J."/>
            <person name="Verver J."/>
            <person name="Yang W.-C."/>
            <person name="Schijlen E."/>
            <person name="Repin R."/>
            <person name="Schilthuizen M."/>
            <person name="Schranz E."/>
            <person name="Heidstra R."/>
            <person name="Miyata K."/>
            <person name="Fedorova E."/>
            <person name="Kohlen W."/>
            <person name="Bisseling T."/>
            <person name="Smit S."/>
            <person name="Geurts R."/>
        </authorList>
    </citation>
    <scope>NUCLEOTIDE SEQUENCE [LARGE SCALE GENOMIC DNA]</scope>
    <source>
        <strain evidence="2">cv. WU1-14</strain>
    </source>
</reference>
<organism evidence="1 2">
    <name type="scientific">Parasponia andersonii</name>
    <name type="common">Sponia andersonii</name>
    <dbReference type="NCBI Taxonomy" id="3476"/>
    <lineage>
        <taxon>Eukaryota</taxon>
        <taxon>Viridiplantae</taxon>
        <taxon>Streptophyta</taxon>
        <taxon>Embryophyta</taxon>
        <taxon>Tracheophyta</taxon>
        <taxon>Spermatophyta</taxon>
        <taxon>Magnoliopsida</taxon>
        <taxon>eudicotyledons</taxon>
        <taxon>Gunneridae</taxon>
        <taxon>Pentapetalae</taxon>
        <taxon>rosids</taxon>
        <taxon>fabids</taxon>
        <taxon>Rosales</taxon>
        <taxon>Cannabaceae</taxon>
        <taxon>Parasponia</taxon>
    </lineage>
</organism>
<dbReference type="OrthoDB" id="10414587at2759"/>
<evidence type="ECO:0000313" key="2">
    <source>
        <dbReference type="Proteomes" id="UP000237105"/>
    </source>
</evidence>
<gene>
    <name evidence="1" type="ORF">PanWU01x14_314010</name>
</gene>
<evidence type="ECO:0000313" key="1">
    <source>
        <dbReference type="EMBL" id="PON38245.1"/>
    </source>
</evidence>
<protein>
    <submittedName>
        <fullName evidence="1">Uncharacterized protein</fullName>
    </submittedName>
</protein>
<sequence length="106" mass="12031">MQGGSPNIMIELSSSFSDPSVQALFKEQEMLSFRKMVKSIDLNIETTESDLELREIDQHFGDDECSSARKEPSEEGALSSIKVTLSEREAWLRKLETLFTTNRIES</sequence>
<dbReference type="Proteomes" id="UP000237105">
    <property type="component" value="Unassembled WGS sequence"/>
</dbReference>
<dbReference type="EMBL" id="JXTB01000502">
    <property type="protein sequence ID" value="PON38245.1"/>
    <property type="molecule type" value="Genomic_DNA"/>
</dbReference>
<dbReference type="AlphaFoldDB" id="A0A2P5ANW4"/>
<proteinExistence type="predicted"/>
<comment type="caution">
    <text evidence="1">The sequence shown here is derived from an EMBL/GenBank/DDBJ whole genome shotgun (WGS) entry which is preliminary data.</text>
</comment>
<name>A0A2P5ANW4_PARAD</name>
<keyword evidence="2" id="KW-1185">Reference proteome</keyword>